<evidence type="ECO:0000256" key="4">
    <source>
        <dbReference type="ARBA" id="ARBA00023004"/>
    </source>
</evidence>
<dbReference type="InterPro" id="IPR013785">
    <property type="entry name" value="Aldolase_TIM"/>
</dbReference>
<dbReference type="InterPro" id="IPR024018">
    <property type="entry name" value="CHP04083_rSAM"/>
</dbReference>
<dbReference type="SFLD" id="SFLDS00029">
    <property type="entry name" value="Radical_SAM"/>
    <property type="match status" value="1"/>
</dbReference>
<keyword evidence="2" id="KW-0949">S-adenosyl-L-methionine</keyword>
<dbReference type="InterPro" id="IPR058240">
    <property type="entry name" value="rSAM_sf"/>
</dbReference>
<keyword evidence="3" id="KW-0479">Metal-binding</keyword>
<dbReference type="SUPFAM" id="SSF102114">
    <property type="entry name" value="Radical SAM enzymes"/>
    <property type="match status" value="1"/>
</dbReference>
<dbReference type="Gene3D" id="3.20.20.70">
    <property type="entry name" value="Aldolase class I"/>
    <property type="match status" value="1"/>
</dbReference>
<dbReference type="InterPro" id="IPR023885">
    <property type="entry name" value="4Fe4S-binding_SPASM_dom"/>
</dbReference>
<dbReference type="InterPro" id="IPR023867">
    <property type="entry name" value="Sulphatase_maturase_rSAM"/>
</dbReference>
<dbReference type="Pfam" id="PF13186">
    <property type="entry name" value="SPASM"/>
    <property type="match status" value="1"/>
</dbReference>
<evidence type="ECO:0000256" key="2">
    <source>
        <dbReference type="ARBA" id="ARBA00022691"/>
    </source>
</evidence>
<comment type="caution">
    <text evidence="8">The sequence shown here is derived from an EMBL/GenBank/DDBJ whole genome shotgun (WGS) entry which is preliminary data.</text>
</comment>
<evidence type="ECO:0000256" key="1">
    <source>
        <dbReference type="ARBA" id="ARBA00001966"/>
    </source>
</evidence>
<dbReference type="SFLD" id="SFLDG01067">
    <property type="entry name" value="SPASM/twitch_domain_containing"/>
    <property type="match status" value="1"/>
</dbReference>
<dbReference type="InterPro" id="IPR007197">
    <property type="entry name" value="rSAM"/>
</dbReference>
<dbReference type="CDD" id="cd01335">
    <property type="entry name" value="Radical_SAM"/>
    <property type="match status" value="1"/>
</dbReference>
<dbReference type="Pfam" id="PF04055">
    <property type="entry name" value="Radical_SAM"/>
    <property type="match status" value="1"/>
</dbReference>
<dbReference type="SFLD" id="SFLDG01386">
    <property type="entry name" value="main_SPASM_domain-containing"/>
    <property type="match status" value="1"/>
</dbReference>
<comment type="cofactor">
    <cofactor evidence="1">
        <name>[4Fe-4S] cluster</name>
        <dbReference type="ChEBI" id="CHEBI:49883"/>
    </cofactor>
</comment>
<feature type="domain" description="Radical SAM core" evidence="7">
    <location>
        <begin position="1"/>
        <end position="230"/>
    </location>
</feature>
<dbReference type="PANTHER" id="PTHR43273">
    <property type="entry name" value="ANAEROBIC SULFATASE-MATURATING ENZYME HOMOLOG ASLB-RELATED"/>
    <property type="match status" value="1"/>
</dbReference>
<organism evidence="8 9">
    <name type="scientific">Methanocorpusculum petauri</name>
    <dbReference type="NCBI Taxonomy" id="3002863"/>
    <lineage>
        <taxon>Archaea</taxon>
        <taxon>Methanobacteriati</taxon>
        <taxon>Methanobacteriota</taxon>
        <taxon>Stenosarchaea group</taxon>
        <taxon>Methanomicrobia</taxon>
        <taxon>Methanomicrobiales</taxon>
        <taxon>Methanocorpusculaceae</taxon>
        <taxon>Methanocorpusculum</taxon>
    </lineage>
</organism>
<evidence type="ECO:0000256" key="6">
    <source>
        <dbReference type="ARBA" id="ARBA00023601"/>
    </source>
</evidence>
<evidence type="ECO:0000256" key="3">
    <source>
        <dbReference type="ARBA" id="ARBA00022723"/>
    </source>
</evidence>
<evidence type="ECO:0000313" key="8">
    <source>
        <dbReference type="EMBL" id="MCZ0860948.1"/>
    </source>
</evidence>
<sequence>MKNPFHVMIIPTLGCPGQCKYCWSSDVNSPKMTAETAEEIVRWLEPLRDQRVTFTFHGGEPLLAGPGFYRTVLPLITSRLAHLSPEFAMQTNLWLMTDELAEILAAYQVPLGSSIDGPEALTNYQRGDEYFARTMAGYRIATAHGLLVRFICTFTNSSVAQKEEIVRFFREQGWVMKLHPALPSLKGDNPNAWTLSPEEYGKLLVYLLDEALLHADDFEIMNINDLCRCVFTRSGSVCTYADCMGTTFAVGPDGAIYPCYRFVGMPEWVMGTVVDAPSIDTLMSSPAGQRMLAFRDHVDTACRACAHIAYCRGGCPYNALAGTSERVNGVDPHCTAYKRIFDEITSRMEAEMAAGAAAAVPAARMSRVRRKTKPGVMTLVKKIVEQ</sequence>
<dbReference type="SFLD" id="SFLDG01384">
    <property type="entry name" value="thioether_bond_formation_requi"/>
    <property type="match status" value="1"/>
</dbReference>
<reference evidence="8" key="1">
    <citation type="submission" date="2022-12" db="EMBL/GenBank/DDBJ databases">
        <title>Isolation and characterisation of novel Methanocorpusculum spp. from native Australian herbivores indicates the genus is ancestrally host-associated.</title>
        <authorList>
            <person name="Volmer J.G."/>
            <person name="Soo R.M."/>
            <person name="Evans P.N."/>
            <person name="Hoedt E.C."/>
            <person name="Astorga Alsina A.L."/>
            <person name="Woodcroft B.J."/>
            <person name="Tyson G.W."/>
            <person name="Hugenholtz P."/>
            <person name="Morrison M."/>
        </authorList>
    </citation>
    <scope>NUCLEOTIDE SEQUENCE</scope>
    <source>
        <strain evidence="8">MG</strain>
    </source>
</reference>
<evidence type="ECO:0000256" key="5">
    <source>
        <dbReference type="ARBA" id="ARBA00023014"/>
    </source>
</evidence>
<evidence type="ECO:0000313" key="9">
    <source>
        <dbReference type="Proteomes" id="UP001141422"/>
    </source>
</evidence>
<dbReference type="NCBIfam" id="TIGR04083">
    <property type="entry name" value="rSAM_pep_methan"/>
    <property type="match status" value="1"/>
</dbReference>
<dbReference type="PROSITE" id="PS51918">
    <property type="entry name" value="RADICAL_SAM"/>
    <property type="match status" value="1"/>
</dbReference>
<dbReference type="Proteomes" id="UP001141422">
    <property type="component" value="Unassembled WGS sequence"/>
</dbReference>
<keyword evidence="4" id="KW-0408">Iron</keyword>
<protein>
    <submittedName>
        <fullName evidence="8">TIGR04083 family peptide-modifying radical SAM enzyme</fullName>
    </submittedName>
</protein>
<name>A0ABT4IGT2_9EURY</name>
<dbReference type="RefSeq" id="WP_268925174.1">
    <property type="nucleotide sequence ID" value="NZ_JAPTGB010000013.1"/>
</dbReference>
<keyword evidence="5" id="KW-0411">Iron-sulfur</keyword>
<dbReference type="NCBIfam" id="TIGR04085">
    <property type="entry name" value="rSAM_more_4Fe4S"/>
    <property type="match status" value="1"/>
</dbReference>
<dbReference type="SFLD" id="SFLDG01072">
    <property type="entry name" value="dehydrogenase_like"/>
    <property type="match status" value="1"/>
</dbReference>
<dbReference type="PANTHER" id="PTHR43273:SF3">
    <property type="entry name" value="ANAEROBIC SULFATASE-MATURATING ENZYME HOMOLOG ASLB-RELATED"/>
    <property type="match status" value="1"/>
</dbReference>
<dbReference type="EMBL" id="JAPTGB010000013">
    <property type="protein sequence ID" value="MCZ0860948.1"/>
    <property type="molecule type" value="Genomic_DNA"/>
</dbReference>
<proteinExistence type="inferred from homology"/>
<evidence type="ECO:0000259" key="7">
    <source>
        <dbReference type="PROSITE" id="PS51918"/>
    </source>
</evidence>
<comment type="similarity">
    <text evidence="6">Belongs to the radical SAM superfamily. Anaerobic sulfatase-maturating enzyme family.</text>
</comment>
<keyword evidence="9" id="KW-1185">Reference proteome</keyword>
<accession>A0ABT4IGT2</accession>
<gene>
    <name evidence="8" type="ORF">O0S10_06880</name>
</gene>